<name>A7MSJ0_VIBC1</name>
<dbReference type="EMBL" id="CP000789">
    <property type="protein sequence ID" value="ABU71531.1"/>
    <property type="molecule type" value="Genomic_DNA"/>
</dbReference>
<evidence type="ECO:0000313" key="1">
    <source>
        <dbReference type="EMBL" id="ABU71531.1"/>
    </source>
</evidence>
<dbReference type="Proteomes" id="UP000008152">
    <property type="component" value="Chromosome I"/>
</dbReference>
<reference evidence="1 2" key="1">
    <citation type="submission" date="2007-08" db="EMBL/GenBank/DDBJ databases">
        <authorList>
            <consortium name="The Vibrio harveyi Genome Sequencing Project"/>
            <person name="Bassler B."/>
            <person name="Clifton S.W."/>
            <person name="Fulton L."/>
            <person name="Delehaunty K."/>
            <person name="Fronick C."/>
            <person name="Harrison M."/>
            <person name="Markivic C."/>
            <person name="Fulton R."/>
            <person name="Tin-Wollam A.-M."/>
            <person name="Shah N."/>
            <person name="Pepin K."/>
            <person name="Nash W."/>
            <person name="Thiruvilangam P."/>
            <person name="Bhonagiri V."/>
            <person name="Waters C."/>
            <person name="Tu K.C."/>
            <person name="Irgon J."/>
            <person name="Wilson R.K."/>
        </authorList>
    </citation>
    <scope>NUCLEOTIDE SEQUENCE [LARGE SCALE GENOMIC DNA]</scope>
    <source>
        <strain evidence="2">ATCC BAA-1116 / BB120</strain>
    </source>
</reference>
<dbReference type="KEGG" id="vha:VIBHAR_02570"/>
<dbReference type="PATRIC" id="fig|338187.36.peg.2503"/>
<accession>A7MSJ0</accession>
<sequence length="32" mass="3874">MLIFQFELCLKSDKKRLGAFDFEGEFTQFKKK</sequence>
<organism evidence="1 2">
    <name type="scientific">Vibrio campbellii (strain ATCC BAA-1116)</name>
    <dbReference type="NCBI Taxonomy" id="2902295"/>
    <lineage>
        <taxon>Bacteria</taxon>
        <taxon>Pseudomonadati</taxon>
        <taxon>Pseudomonadota</taxon>
        <taxon>Gammaproteobacteria</taxon>
        <taxon>Vibrionales</taxon>
        <taxon>Vibrionaceae</taxon>
        <taxon>Vibrio</taxon>
    </lineage>
</organism>
<evidence type="ECO:0000313" key="2">
    <source>
        <dbReference type="Proteomes" id="UP000008152"/>
    </source>
</evidence>
<gene>
    <name evidence="1" type="ordered locus">VIBHAR_02570</name>
</gene>
<dbReference type="AlphaFoldDB" id="A7MSJ0"/>
<proteinExistence type="predicted"/>
<protein>
    <submittedName>
        <fullName evidence="1">Uncharacterized protein</fullName>
    </submittedName>
</protein>